<evidence type="ECO:0000256" key="1">
    <source>
        <dbReference type="SAM" id="MobiDB-lite"/>
    </source>
</evidence>
<feature type="region of interest" description="Disordered" evidence="1">
    <location>
        <begin position="311"/>
        <end position="400"/>
    </location>
</feature>
<accession>A0A0K2QQI0</accession>
<evidence type="ECO:0000313" key="3">
    <source>
        <dbReference type="Proteomes" id="UP000202583"/>
    </source>
</evidence>
<dbReference type="KEGG" id="vg:26634501"/>
<keyword evidence="3" id="KW-1185">Reference proteome</keyword>
<proteinExistence type="predicted"/>
<evidence type="ECO:0000313" key="2">
    <source>
        <dbReference type="EMBL" id="BAS04832.1"/>
    </source>
</evidence>
<reference evidence="2 3" key="1">
    <citation type="submission" date="2015-07" db="EMBL/GenBank/DDBJ databases">
        <title>Two Asian jumbo phage RSL2 and RSF1 infecting the phytopathogen Ralstonia solanacearum share common features related to the phi-KZ-like phages.</title>
        <authorList>
            <person name="Kawasaki T."/>
            <person name="Fujie M."/>
            <person name="Chatchawankanphanich O."/>
            <person name="Ogata H."/>
            <person name="Yamada T."/>
        </authorList>
    </citation>
    <scope>NUCLEOTIDE SEQUENCE [LARGE SCALE GENOMIC DNA]</scope>
    <source>
        <strain evidence="2 3">RSF1</strain>
    </source>
</reference>
<name>A0A0K2QQI0_9CAUD</name>
<dbReference type="RefSeq" id="YP_009207844.1">
    <property type="nucleotide sequence ID" value="NC_028899.1"/>
</dbReference>
<protein>
    <submittedName>
        <fullName evidence="2">Putative RNA polymerase beta subunit</fullName>
    </submittedName>
</protein>
<feature type="compositionally biased region" description="Basic and acidic residues" evidence="1">
    <location>
        <begin position="384"/>
        <end position="400"/>
    </location>
</feature>
<sequence>MIRKGGQLVAPIISVAQDMELPQNSLLHYVADSKIDVGPGSDHPLFKGINKPILIYTPLKLIDPPNDPRRVTFDSNPILRGYFVRNRRFRKLLDIEKMPKDPKTLVVANYAIVHHNYKYIRSLYADYNAWFDLMHLVTSEMNRAAEVSQRNQWLIVKTPEVLPAISRLNNAMKNMDQNSLKIFHNDGARFLLELWKFLAEPEEGQEKPKCIFDRIEKKNYRYINIIIEDSNQWIAVNLEKLYYWQKSANEAYQTQMKADIKSGKVQAKDVRKLDGVSYNNKQLQKYILRMYMVLMAARSVTAIDADKPMQDKLASPKDIAAQKTESPMGKEAQEDLSEEDEEGRTLPQAEDEEEIAVKKDVDLADSTVSSPSLNGPEVKSSEQLLREAQRTVAHEDEDSSRFEITDEVDAMIDADLAELEKINSSEVSKDVVNPLTGEVLPLAVDDTRPYEHKTKDRIGLLAEAGLLTAAEYRRLSGLTEKYKAIPNPFGGKGTLVEAMEIHPDEIKIDTKHVVAPNATVVDESMLYSSIEKSQQTYIKHTLPKHVLKMITHIQSAGVMLDHVEVERTETIQGVNHNFTARVVPVEGAPTTLRFPIPEINEDGTYTANGVKYAMRNQRGDFPIRKVAPNRVAITSYYGKFFIYRSRKAVNDYQQWLINEVMSLGFDNSIETVTDIKTANVFHMDVKAPRSVSALAHQIKEFTLKSTENEKFVFHLDLSKIDENFNMEIVKPWIDKGFVPIAISDKRKIIYYEGDSFYLIHGETVKPLGEMEEILGLDMSGMPTEFVEIKMAGKYVPIGMILAWDYGLTELIKRLKIKTRRVPVGTRTQQQPDEVALVFSDETLLFSKNDRLACLLLGGFQEFRRVIRSFSITDFDQPGVYQNVLDTTGGGTRVLREITLARDMFVDPITKEVLLQLNQPTDFMGILVFATELLMDDMHRPELDMSEMRIKGYERIAGAVYQELVQAMRNHNGRPGKSRYPIEMKPFAIWQSLAEDPSIIVVKDINPIENLKQREEVTFTGAGGRSKDTMTAATREYGKNDIGIISEATKDSGEVGINTYLAPNPQLTNTLGMPVPPKDKDLGMSSIFSSSVLASPGATRDDMKRMGFISIQHSHGVAVTGQMENILRTGYESVIPHRTSELFAVTAKQKGVVKEISDHGITVQYADGTTKGYPLGRQYGENAGMTIPHTLVTNLKVGTKFTEGDAITFNKGFFKPDTLNPRQVVWCNGTYAHFALCEPADVIEDASVISQELADMLMTEQTKQRTIIVSFKQAIARLIKTGDAVKYDDVLCIIQDEITSGLDLYDEADIDSLKALGSQAPKAKYDGVVERIEVFYRGDKEDMSESIRKIVNQSDREIAHRRKSANKTVVTGEVDEGFKVKGNSIPLDSIAIRIYITGPEPAGVGDKIVLVNQLKSIIGKVIKEPMKAEDGTKILGRFSYTSIARRIVNSPDIVGTTTAILMKGAELVVAAYDS</sequence>
<organism evidence="2 3">
    <name type="scientific">Ralstonia phage RSF1</name>
    <dbReference type="NCBI Taxonomy" id="1689679"/>
    <lineage>
        <taxon>Viruses</taxon>
        <taxon>Duplodnaviria</taxon>
        <taxon>Heunggongvirae</taxon>
        <taxon>Uroviricota</taxon>
        <taxon>Caudoviricetes</taxon>
        <taxon>Chimalliviridae</taxon>
        <taxon>Chiangmaivirus</taxon>
        <taxon>Chiangmaivirus RSF1</taxon>
    </lineage>
</organism>
<dbReference type="EMBL" id="AP014927">
    <property type="protein sequence ID" value="BAS04832.1"/>
    <property type="molecule type" value="Genomic_DNA"/>
</dbReference>
<dbReference type="Proteomes" id="UP000202583">
    <property type="component" value="Segment"/>
</dbReference>
<dbReference type="GeneID" id="26634501"/>